<keyword evidence="4" id="KW-1185">Reference proteome</keyword>
<dbReference type="InterPro" id="IPR042100">
    <property type="entry name" value="Bug_dom1"/>
</dbReference>
<dbReference type="Gene3D" id="3.40.190.10">
    <property type="entry name" value="Periplasmic binding protein-like II"/>
    <property type="match status" value="1"/>
</dbReference>
<evidence type="ECO:0000256" key="2">
    <source>
        <dbReference type="SAM" id="SignalP"/>
    </source>
</evidence>
<gene>
    <name evidence="3" type="ORF">CH338_06405</name>
</gene>
<dbReference type="Gene3D" id="3.40.190.150">
    <property type="entry name" value="Bordetella uptake gene, domain 1"/>
    <property type="match status" value="1"/>
</dbReference>
<dbReference type="CDD" id="cd13578">
    <property type="entry name" value="PBP2_Bug27"/>
    <property type="match status" value="1"/>
</dbReference>
<comment type="caution">
    <text evidence="3">The sequence shown here is derived from an EMBL/GenBank/DDBJ whole genome shotgun (WGS) entry which is preliminary data.</text>
</comment>
<dbReference type="InterPro" id="IPR005064">
    <property type="entry name" value="BUG"/>
</dbReference>
<sequence length="347" mass="35719">MLSRRPVPALVLPTLARSLAPALIGLLAAAATLAPLPAAAETPAATPAPTWPTKPVRVVIPFGAGSATDVVPRVVLEQLSARMGQTFVVENRGGAGGTLGSAAVAKAEPDGYTLLANSSAHTITPALYPNLGYDVTKDFVALGVIGSVPNVLIVAPSSGLGTVQDFVAAAKAKPGDFTFASVGIGSAVHLSAERFRASAGYQAVHIPFKGGAEALTEVIAGRVTYYFCPISTALPHIKAGRLKALAVSSPTRAAALPDVPTTLEAGFPNSDYTVWIGFFAPAKTSPAIAETFHRELVAALTSPVLKEKLTQIGVEPMPMSPTEFAAQVRREVGEYGAFAKSIGMTIN</sequence>
<keyword evidence="2" id="KW-0732">Signal</keyword>
<dbReference type="OrthoDB" id="8248534at2"/>
<evidence type="ECO:0000256" key="1">
    <source>
        <dbReference type="ARBA" id="ARBA00006987"/>
    </source>
</evidence>
<dbReference type="PANTHER" id="PTHR42928">
    <property type="entry name" value="TRICARBOXYLATE-BINDING PROTEIN"/>
    <property type="match status" value="1"/>
</dbReference>
<dbReference type="RefSeq" id="WP_111356303.1">
    <property type="nucleotide sequence ID" value="NZ_NHSK01000314.1"/>
</dbReference>
<dbReference type="Pfam" id="PF03401">
    <property type="entry name" value="TctC"/>
    <property type="match status" value="1"/>
</dbReference>
<feature type="signal peptide" evidence="2">
    <location>
        <begin position="1"/>
        <end position="40"/>
    </location>
</feature>
<dbReference type="EMBL" id="NPEU01000042">
    <property type="protein sequence ID" value="RAI40382.1"/>
    <property type="molecule type" value="Genomic_DNA"/>
</dbReference>
<proteinExistence type="inferred from homology"/>
<dbReference type="PIRSF" id="PIRSF017082">
    <property type="entry name" value="YflP"/>
    <property type="match status" value="1"/>
</dbReference>
<name>A0A327KST9_9BRAD</name>
<evidence type="ECO:0008006" key="5">
    <source>
        <dbReference type="Google" id="ProtNLM"/>
    </source>
</evidence>
<comment type="similarity">
    <text evidence="1">Belongs to the UPF0065 (bug) family.</text>
</comment>
<dbReference type="SUPFAM" id="SSF53850">
    <property type="entry name" value="Periplasmic binding protein-like II"/>
    <property type="match status" value="1"/>
</dbReference>
<feature type="chain" id="PRO_5016426296" description="LacI family transcriptional regulator" evidence="2">
    <location>
        <begin position="41"/>
        <end position="347"/>
    </location>
</feature>
<accession>A0A327KST9</accession>
<dbReference type="AlphaFoldDB" id="A0A327KST9"/>
<evidence type="ECO:0000313" key="4">
    <source>
        <dbReference type="Proteomes" id="UP000248863"/>
    </source>
</evidence>
<dbReference type="PANTHER" id="PTHR42928:SF5">
    <property type="entry name" value="BLR1237 PROTEIN"/>
    <property type="match status" value="1"/>
</dbReference>
<dbReference type="Proteomes" id="UP000248863">
    <property type="component" value="Unassembled WGS sequence"/>
</dbReference>
<protein>
    <recommendedName>
        <fullName evidence="5">LacI family transcriptional regulator</fullName>
    </recommendedName>
</protein>
<evidence type="ECO:0000313" key="3">
    <source>
        <dbReference type="EMBL" id="RAI40382.1"/>
    </source>
</evidence>
<reference evidence="3 4" key="1">
    <citation type="submission" date="2017-07" db="EMBL/GenBank/DDBJ databases">
        <title>Draft Genome Sequences of Select Purple Nonsulfur Bacteria.</title>
        <authorList>
            <person name="Lasarre B."/>
            <person name="Mckinlay J.B."/>
        </authorList>
    </citation>
    <scope>NUCLEOTIDE SEQUENCE [LARGE SCALE GENOMIC DNA]</scope>
    <source>
        <strain evidence="3 4">DSM 11907</strain>
    </source>
</reference>
<organism evidence="3 4">
    <name type="scientific">Rhodoplanes elegans</name>
    <dbReference type="NCBI Taxonomy" id="29408"/>
    <lineage>
        <taxon>Bacteria</taxon>
        <taxon>Pseudomonadati</taxon>
        <taxon>Pseudomonadota</taxon>
        <taxon>Alphaproteobacteria</taxon>
        <taxon>Hyphomicrobiales</taxon>
        <taxon>Nitrobacteraceae</taxon>
        <taxon>Rhodoplanes</taxon>
    </lineage>
</organism>